<evidence type="ECO:0008006" key="11">
    <source>
        <dbReference type="Google" id="ProtNLM"/>
    </source>
</evidence>
<evidence type="ECO:0000256" key="8">
    <source>
        <dbReference type="SAM" id="SignalP"/>
    </source>
</evidence>
<dbReference type="GO" id="GO:0016298">
    <property type="term" value="F:lipase activity"/>
    <property type="evidence" value="ECO:0007669"/>
    <property type="project" value="InterPro"/>
</dbReference>
<dbReference type="GO" id="GO:0005576">
    <property type="term" value="C:extracellular region"/>
    <property type="evidence" value="ECO:0007669"/>
    <property type="project" value="UniProtKB-SubCell"/>
</dbReference>
<evidence type="ECO:0000256" key="1">
    <source>
        <dbReference type="ARBA" id="ARBA00004613"/>
    </source>
</evidence>
<evidence type="ECO:0000256" key="3">
    <source>
        <dbReference type="ARBA" id="ARBA00022525"/>
    </source>
</evidence>
<dbReference type="Gene3D" id="3.40.50.1110">
    <property type="entry name" value="SGNH hydrolase"/>
    <property type="match status" value="1"/>
</dbReference>
<keyword evidence="4 8" id="KW-0732">Signal</keyword>
<evidence type="ECO:0000313" key="10">
    <source>
        <dbReference type="Proteomes" id="UP001443914"/>
    </source>
</evidence>
<evidence type="ECO:0000313" key="9">
    <source>
        <dbReference type="EMBL" id="KAK9700266.1"/>
    </source>
</evidence>
<gene>
    <name evidence="9" type="ORF">RND81_08G228200</name>
</gene>
<comment type="similarity">
    <text evidence="2">Belongs to the 'GDSL' lipolytic enzyme family.</text>
</comment>
<dbReference type="PANTHER" id="PTHR45650">
    <property type="entry name" value="GDSL-LIKE LIPASE/ACYLHYDROLASE-RELATED"/>
    <property type="match status" value="1"/>
</dbReference>
<keyword evidence="6" id="KW-0442">Lipid degradation</keyword>
<comment type="caution">
    <text evidence="9">The sequence shown here is derived from an EMBL/GenBank/DDBJ whole genome shotgun (WGS) entry which is preliminary data.</text>
</comment>
<reference evidence="9" key="1">
    <citation type="submission" date="2024-03" db="EMBL/GenBank/DDBJ databases">
        <title>WGS assembly of Saponaria officinalis var. Norfolk2.</title>
        <authorList>
            <person name="Jenkins J."/>
            <person name="Shu S."/>
            <person name="Grimwood J."/>
            <person name="Barry K."/>
            <person name="Goodstein D."/>
            <person name="Schmutz J."/>
            <person name="Leebens-Mack J."/>
            <person name="Osbourn A."/>
        </authorList>
    </citation>
    <scope>NUCLEOTIDE SEQUENCE [LARGE SCALE GENOMIC DNA]</scope>
    <source>
        <strain evidence="9">JIC</strain>
    </source>
</reference>
<dbReference type="PROSITE" id="PS01098">
    <property type="entry name" value="LIPASE_GDSL_SER"/>
    <property type="match status" value="1"/>
</dbReference>
<feature type="signal peptide" evidence="8">
    <location>
        <begin position="1"/>
        <end position="24"/>
    </location>
</feature>
<keyword evidence="3" id="KW-0964">Secreted</keyword>
<dbReference type="Proteomes" id="UP001443914">
    <property type="component" value="Unassembled WGS sequence"/>
</dbReference>
<evidence type="ECO:0000256" key="2">
    <source>
        <dbReference type="ARBA" id="ARBA00008668"/>
    </source>
</evidence>
<sequence>MKALIASVVVTLAVWSTSLGKCRSQTQGVPAVYAFGDSLVDTGNNNWLPVSAFARANYTPYGTDFPEGIATGRVTNGINVPDLIAEFLGLPFTTPDKNPNLPISLTGYNYGSAGGGILRATGPIYALDLTEQVKLFGVTKETKLRPAFKDEAELEYHLANSIYFIWVGNNDYLLNYFDKLKNTSKEYTPEEFANLLTSTLSEKLQLLYETGARKMVVFELPPLGCIPVSVDANGTCNELRNSNATLFNTKLAEMLQSLSTKLPDSYLSLGKTYDLTSLAINDPAHYGLTNVTHPCCQLATLIGLPLLQCKKAGNICGNRNEYLFWDAAHPSEAGYRVLGGQCITNSTVCTPYSVQDLAQLTVHPSSLLSAA</sequence>
<dbReference type="CDD" id="cd01837">
    <property type="entry name" value="SGNH_plant_lipase_like"/>
    <property type="match status" value="1"/>
</dbReference>
<dbReference type="InterPro" id="IPR001087">
    <property type="entry name" value="GDSL"/>
</dbReference>
<evidence type="ECO:0000256" key="4">
    <source>
        <dbReference type="ARBA" id="ARBA00022729"/>
    </source>
</evidence>
<dbReference type="SUPFAM" id="SSF52266">
    <property type="entry name" value="SGNH hydrolase"/>
    <property type="match status" value="1"/>
</dbReference>
<comment type="subcellular location">
    <subcellularLocation>
        <location evidence="1">Secreted</location>
    </subcellularLocation>
</comment>
<dbReference type="EMBL" id="JBDFQZ010000008">
    <property type="protein sequence ID" value="KAK9700266.1"/>
    <property type="molecule type" value="Genomic_DNA"/>
</dbReference>
<dbReference type="InterPro" id="IPR008265">
    <property type="entry name" value="Lipase_GDSL_AS"/>
</dbReference>
<dbReference type="Pfam" id="PF00657">
    <property type="entry name" value="Lipase_GDSL"/>
    <property type="match status" value="1"/>
</dbReference>
<accession>A0AAW1JBI4</accession>
<name>A0AAW1JBI4_SAPOF</name>
<keyword evidence="10" id="KW-1185">Reference proteome</keyword>
<dbReference type="AlphaFoldDB" id="A0AAW1JBI4"/>
<feature type="chain" id="PRO_5043508762" description="GDSL esterase/lipase" evidence="8">
    <location>
        <begin position="25"/>
        <end position="371"/>
    </location>
</feature>
<keyword evidence="7" id="KW-0443">Lipid metabolism</keyword>
<proteinExistence type="inferred from homology"/>
<protein>
    <recommendedName>
        <fullName evidence="11">GDSL esterase/lipase</fullName>
    </recommendedName>
</protein>
<dbReference type="PANTHER" id="PTHR45650:SF14">
    <property type="entry name" value="GDSL ESTERASE_LIPASE 7-LIKE"/>
    <property type="match status" value="1"/>
</dbReference>
<evidence type="ECO:0000256" key="7">
    <source>
        <dbReference type="ARBA" id="ARBA00023098"/>
    </source>
</evidence>
<organism evidence="9 10">
    <name type="scientific">Saponaria officinalis</name>
    <name type="common">Common soapwort</name>
    <name type="synonym">Lychnis saponaria</name>
    <dbReference type="NCBI Taxonomy" id="3572"/>
    <lineage>
        <taxon>Eukaryota</taxon>
        <taxon>Viridiplantae</taxon>
        <taxon>Streptophyta</taxon>
        <taxon>Embryophyta</taxon>
        <taxon>Tracheophyta</taxon>
        <taxon>Spermatophyta</taxon>
        <taxon>Magnoliopsida</taxon>
        <taxon>eudicotyledons</taxon>
        <taxon>Gunneridae</taxon>
        <taxon>Pentapetalae</taxon>
        <taxon>Caryophyllales</taxon>
        <taxon>Caryophyllaceae</taxon>
        <taxon>Caryophylleae</taxon>
        <taxon>Saponaria</taxon>
    </lineage>
</organism>
<evidence type="ECO:0000256" key="6">
    <source>
        <dbReference type="ARBA" id="ARBA00022963"/>
    </source>
</evidence>
<dbReference type="InterPro" id="IPR036514">
    <property type="entry name" value="SGNH_hydro_sf"/>
</dbReference>
<keyword evidence="5" id="KW-0378">Hydrolase</keyword>
<dbReference type="InterPro" id="IPR035669">
    <property type="entry name" value="SGNH_plant_lipase-like"/>
</dbReference>
<dbReference type="InterPro" id="IPR051238">
    <property type="entry name" value="GDSL_esterase/lipase"/>
</dbReference>
<dbReference type="GO" id="GO:0016042">
    <property type="term" value="P:lipid catabolic process"/>
    <property type="evidence" value="ECO:0007669"/>
    <property type="project" value="UniProtKB-KW"/>
</dbReference>
<evidence type="ECO:0000256" key="5">
    <source>
        <dbReference type="ARBA" id="ARBA00022801"/>
    </source>
</evidence>